<evidence type="ECO:0000256" key="8">
    <source>
        <dbReference type="PROSITE-ProRule" id="PRU00169"/>
    </source>
</evidence>
<evidence type="ECO:0000313" key="12">
    <source>
        <dbReference type="Proteomes" id="UP000293142"/>
    </source>
</evidence>
<keyword evidence="12" id="KW-1185">Reference proteome</keyword>
<evidence type="ECO:0000256" key="1">
    <source>
        <dbReference type="ARBA" id="ARBA00004496"/>
    </source>
</evidence>
<dbReference type="InterPro" id="IPR011006">
    <property type="entry name" value="CheY-like_superfamily"/>
</dbReference>
<keyword evidence="4" id="KW-0902">Two-component regulatory system</keyword>
<dbReference type="CDD" id="cd17536">
    <property type="entry name" value="REC_YesN-like"/>
    <property type="match status" value="1"/>
</dbReference>
<dbReference type="InterPro" id="IPR018060">
    <property type="entry name" value="HTH_AraC"/>
</dbReference>
<dbReference type="PROSITE" id="PS00041">
    <property type="entry name" value="HTH_ARAC_FAMILY_1"/>
    <property type="match status" value="1"/>
</dbReference>
<feature type="modified residue" description="4-aspartylphosphate" evidence="8">
    <location>
        <position position="55"/>
    </location>
</feature>
<evidence type="ECO:0000256" key="5">
    <source>
        <dbReference type="ARBA" id="ARBA00023015"/>
    </source>
</evidence>
<dbReference type="Proteomes" id="UP000293142">
    <property type="component" value="Unassembled WGS sequence"/>
</dbReference>
<dbReference type="OrthoDB" id="342399at2"/>
<evidence type="ECO:0000313" key="11">
    <source>
        <dbReference type="EMBL" id="TBL69289.1"/>
    </source>
</evidence>
<dbReference type="RefSeq" id="WP_131018439.1">
    <property type="nucleotide sequence ID" value="NZ_SIRE01000039.1"/>
</dbReference>
<proteinExistence type="predicted"/>
<keyword evidence="5" id="KW-0805">Transcription regulation</keyword>
<dbReference type="PANTHER" id="PTHR42713:SF3">
    <property type="entry name" value="TRANSCRIPTIONAL REGULATORY PROTEIN HPTR"/>
    <property type="match status" value="1"/>
</dbReference>
<dbReference type="InterPro" id="IPR051552">
    <property type="entry name" value="HptR"/>
</dbReference>
<keyword evidence="6" id="KW-0238">DNA-binding</keyword>
<dbReference type="InterPro" id="IPR001789">
    <property type="entry name" value="Sig_transdc_resp-reg_receiver"/>
</dbReference>
<dbReference type="SMART" id="SM00448">
    <property type="entry name" value="REC"/>
    <property type="match status" value="1"/>
</dbReference>
<dbReference type="Gene3D" id="3.40.50.2300">
    <property type="match status" value="1"/>
</dbReference>
<dbReference type="GO" id="GO:0003700">
    <property type="term" value="F:DNA-binding transcription factor activity"/>
    <property type="evidence" value="ECO:0007669"/>
    <property type="project" value="InterPro"/>
</dbReference>
<evidence type="ECO:0000259" key="9">
    <source>
        <dbReference type="PROSITE" id="PS01124"/>
    </source>
</evidence>
<feature type="domain" description="HTH araC/xylS-type" evidence="9">
    <location>
        <begin position="289"/>
        <end position="387"/>
    </location>
</feature>
<keyword evidence="2" id="KW-0963">Cytoplasm</keyword>
<dbReference type="GO" id="GO:0043565">
    <property type="term" value="F:sequence-specific DNA binding"/>
    <property type="evidence" value="ECO:0007669"/>
    <property type="project" value="InterPro"/>
</dbReference>
<dbReference type="PRINTS" id="PR00032">
    <property type="entry name" value="HTHARAC"/>
</dbReference>
<evidence type="ECO:0000259" key="10">
    <source>
        <dbReference type="PROSITE" id="PS50110"/>
    </source>
</evidence>
<dbReference type="SUPFAM" id="SSF46689">
    <property type="entry name" value="Homeodomain-like"/>
    <property type="match status" value="2"/>
</dbReference>
<dbReference type="InterPro" id="IPR018062">
    <property type="entry name" value="HTH_AraC-typ_CS"/>
</dbReference>
<gene>
    <name evidence="11" type="ORF">EYB31_36115</name>
</gene>
<evidence type="ECO:0000256" key="7">
    <source>
        <dbReference type="ARBA" id="ARBA00023163"/>
    </source>
</evidence>
<name>A0A4Q9DH36_9BACL</name>
<dbReference type="Gene3D" id="1.10.10.60">
    <property type="entry name" value="Homeodomain-like"/>
    <property type="match status" value="2"/>
</dbReference>
<dbReference type="EMBL" id="SIRE01000039">
    <property type="protein sequence ID" value="TBL69289.1"/>
    <property type="molecule type" value="Genomic_DNA"/>
</dbReference>
<dbReference type="SMART" id="SM00342">
    <property type="entry name" value="HTH_ARAC"/>
    <property type="match status" value="1"/>
</dbReference>
<protein>
    <submittedName>
        <fullName evidence="11">Response regulator</fullName>
    </submittedName>
</protein>
<comment type="subcellular location">
    <subcellularLocation>
        <location evidence="1">Cytoplasm</location>
    </subcellularLocation>
</comment>
<accession>A0A4Q9DH36</accession>
<dbReference type="InterPro" id="IPR020449">
    <property type="entry name" value="Tscrpt_reg_AraC-type_HTH"/>
</dbReference>
<keyword evidence="3 8" id="KW-0597">Phosphoprotein</keyword>
<feature type="domain" description="Response regulatory" evidence="10">
    <location>
        <begin position="3"/>
        <end position="120"/>
    </location>
</feature>
<dbReference type="GO" id="GO:0005737">
    <property type="term" value="C:cytoplasm"/>
    <property type="evidence" value="ECO:0007669"/>
    <property type="project" value="UniProtKB-SubCell"/>
</dbReference>
<dbReference type="PROSITE" id="PS01124">
    <property type="entry name" value="HTH_ARAC_FAMILY_2"/>
    <property type="match status" value="1"/>
</dbReference>
<dbReference type="GO" id="GO:0000160">
    <property type="term" value="P:phosphorelay signal transduction system"/>
    <property type="evidence" value="ECO:0007669"/>
    <property type="project" value="UniProtKB-KW"/>
</dbReference>
<organism evidence="11 12">
    <name type="scientific">Paenibacillus thalictri</name>
    <dbReference type="NCBI Taxonomy" id="2527873"/>
    <lineage>
        <taxon>Bacteria</taxon>
        <taxon>Bacillati</taxon>
        <taxon>Bacillota</taxon>
        <taxon>Bacilli</taxon>
        <taxon>Bacillales</taxon>
        <taxon>Paenibacillaceae</taxon>
        <taxon>Paenibacillus</taxon>
    </lineage>
</organism>
<evidence type="ECO:0000256" key="3">
    <source>
        <dbReference type="ARBA" id="ARBA00022553"/>
    </source>
</evidence>
<dbReference type="Pfam" id="PF00072">
    <property type="entry name" value="Response_reg"/>
    <property type="match status" value="1"/>
</dbReference>
<dbReference type="PROSITE" id="PS50110">
    <property type="entry name" value="RESPONSE_REGULATORY"/>
    <property type="match status" value="1"/>
</dbReference>
<evidence type="ECO:0000256" key="2">
    <source>
        <dbReference type="ARBA" id="ARBA00022490"/>
    </source>
</evidence>
<evidence type="ECO:0000256" key="4">
    <source>
        <dbReference type="ARBA" id="ARBA00023012"/>
    </source>
</evidence>
<dbReference type="InterPro" id="IPR009057">
    <property type="entry name" value="Homeodomain-like_sf"/>
</dbReference>
<dbReference type="SUPFAM" id="SSF52172">
    <property type="entry name" value="CheY-like"/>
    <property type="match status" value="1"/>
</dbReference>
<reference evidence="11 12" key="1">
    <citation type="submission" date="2019-02" db="EMBL/GenBank/DDBJ databases">
        <title>Paenibacillus sp. nov., isolated from surface-sterilized tissue of Thalictrum simplex L.</title>
        <authorList>
            <person name="Tuo L."/>
        </authorList>
    </citation>
    <scope>NUCLEOTIDE SEQUENCE [LARGE SCALE GENOMIC DNA]</scope>
    <source>
        <strain evidence="11 12">N2SHLJ1</strain>
    </source>
</reference>
<dbReference type="AlphaFoldDB" id="A0A4Q9DH36"/>
<evidence type="ECO:0000256" key="6">
    <source>
        <dbReference type="ARBA" id="ARBA00023125"/>
    </source>
</evidence>
<sequence>MIKLLIVDDEKLLRKGFIHMTDWPEHGYCIAGEAGNGEEALQLIETLRPDVVVTDIKMPGMDGIELIQIIKSAYPHIEVIVLSSYSDFPYVKESLQLGAADYILKASMSFDEVLCALGKVTGQPGGNPVHRRPLTPEKGQAAERSDLFYPDNISRYKELLSEGQETRTLSTDRWLWKEIRPYIEGGDLDGLYRGICGAVVEQIENGRPPEPYGLKKSLVELGYMIIHKLDESGVNPHELQRDKVALFRQIESAFTFDTCMDSFKAMFSAIHQFLAANVYPMNKYSPTIKLVVAYLHENYAQPELSLSDVARRYHMNKSYLSQLFKQQVGENFQSYVTRIRLDQAKQRLRRNEPVNEVCFAVGIDNVSYFSQLFKRWMGVSPSDYAKELID</sequence>
<comment type="caution">
    <text evidence="11">The sequence shown here is derived from an EMBL/GenBank/DDBJ whole genome shotgun (WGS) entry which is preliminary data.</text>
</comment>
<dbReference type="PANTHER" id="PTHR42713">
    <property type="entry name" value="HISTIDINE KINASE-RELATED"/>
    <property type="match status" value="1"/>
</dbReference>
<keyword evidence="7" id="KW-0804">Transcription</keyword>
<dbReference type="Pfam" id="PF12833">
    <property type="entry name" value="HTH_18"/>
    <property type="match status" value="1"/>
</dbReference>